<sequence>MTLAAPALPDSSARVAVIPVLGPDAGRRELVCPQGLSVAEIVAFALPELADVQRRRLRVWLVDGRGELLLADPDLWPRIRPRAGVRVMIRIVPGNDTLRNVLLIAVAVAATAIGQVWVGPALATATGSALFGQIAGAVAAAGLAVAGSMLVNALIPPKVAAGQTQQSEKPLFQISSWQNSLTLDGVVPSVLGKVRIAPVFAAPSYSEIVGDDQYVRALFTFGYGRVQLSELKIKDTPLSAFDEVETEIREGLASDDPVTLYPSQVIEDGLGAELRRDRERDDAGTITGTGPVTPVARFTAGDCTEANVILHFPGGLIHYDGGGTARTASVEIRIRQRPAAGGDWEEVETITFSAKKREGFFRQYRWTLPERGRYEIEMARITDEAIDANTSDRVVWLALQSFRPEYPLNFGPPLSLVAVRVKATYQLNSSLESFNAVAERLIPDWDHETQSWVTRATRNPASHFRHVLQGPENTWAEPDSAIDLQALTDWHDFCRIKGLKYDRDRNFEASTFDALAEIAAAGRASPRYDGTRWSVVVDRPSELVIAHVNSRNSRDFAWRRSYIEPPDAFRVRFLDETADYQQRERIVRWPGHAGDITVTEELELPGKTDPDEIWIEARRRQYEAIHRPDIFTAVQDGAVRTATRGDLVKASYEVLKRTFAALRVTAVRGQTISLDGWVEMEAGGAYAVRFMKQVGSGDAATFQSVLRTVRTDAGTRDSLTLSGAGDMPEAGVIVQFGEAGAESLDLVIAGVQAGEQMSNVLTMLAAAPIIDTLTDAEVPPAWNGRAGGDAAASVAVPAVPVVSSIETHFTGATADGLTVLLVPGTGGATPATYTLRHRISGGVTWSEASVPAGGAIVVTGYADGDTVEIQRRATSKEGYVSAWSATVSADVAAEPVVPPLPITTGTVTGGVEEAAFGLSTPNDPSIAKIALSYSAYEDGASSVAIVTFEAAANSNYTRTEAVPSGAWFFFARTLTADDVVSPVFALGGATVD</sequence>
<evidence type="ECO:0000313" key="3">
    <source>
        <dbReference type="EMBL" id="ADZ70130.1"/>
    </source>
</evidence>
<reference evidence="3 4" key="1">
    <citation type="journal article" date="2011" name="J. Bacteriol.">
        <title>Complete genome sequence of Polymorphum gilvum SL003B-26A1T, a crude oil-degrading bacterium from oil-polluted saline soil.</title>
        <authorList>
            <person name="Li S.G."/>
            <person name="Tang Y.Q."/>
            <person name="Nie Y."/>
            <person name="Cai M."/>
            <person name="Wu X.L."/>
        </authorList>
    </citation>
    <scope>NUCLEOTIDE SEQUENCE [LARGE SCALE GENOMIC DNA]</scope>
    <source>
        <strain evidence="4">LMG 25793 / CGMCC 1.9160 / SL003B-26A1</strain>
    </source>
</reference>
<dbReference type="Pfam" id="PF24801">
    <property type="entry name" value="FNIII-A_GpJ"/>
    <property type="match status" value="1"/>
</dbReference>
<evidence type="ECO:0000256" key="1">
    <source>
        <dbReference type="SAM" id="Phobius"/>
    </source>
</evidence>
<gene>
    <name evidence="3" type="ordered locus">SL003B_1702</name>
</gene>
<dbReference type="OrthoDB" id="7349961at2"/>
<dbReference type="AlphaFoldDB" id="F2J5P6"/>
<dbReference type="PATRIC" id="fig|991905.3.peg.1745"/>
<keyword evidence="4" id="KW-1185">Reference proteome</keyword>
<dbReference type="eggNOG" id="COG4733">
    <property type="taxonomic scope" value="Bacteria"/>
</dbReference>
<dbReference type="InterPro" id="IPR055385">
    <property type="entry name" value="GpJ_HDII-ins2"/>
</dbReference>
<dbReference type="KEGG" id="pgv:SL003B_1702"/>
<keyword evidence="1" id="KW-1133">Transmembrane helix</keyword>
<feature type="domain" description="Tip attachment protein J HDII-ins2" evidence="2">
    <location>
        <begin position="295"/>
        <end position="403"/>
    </location>
</feature>
<dbReference type="RefSeq" id="WP_013652447.1">
    <property type="nucleotide sequence ID" value="NC_015259.1"/>
</dbReference>
<dbReference type="HOGENOM" id="CLU_008822_0_0_5"/>
<evidence type="ECO:0000259" key="2">
    <source>
        <dbReference type="Pfam" id="PF24801"/>
    </source>
</evidence>
<dbReference type="STRING" id="991905.SL003B_1702"/>
<name>F2J5P6_POLGS</name>
<proteinExistence type="predicted"/>
<keyword evidence="1" id="KW-0472">Membrane</keyword>
<protein>
    <submittedName>
        <fullName evidence="3">Tail fiber protein</fullName>
    </submittedName>
</protein>
<dbReference type="EMBL" id="CP002568">
    <property type="protein sequence ID" value="ADZ70130.1"/>
    <property type="molecule type" value="Genomic_DNA"/>
</dbReference>
<keyword evidence="1" id="KW-0812">Transmembrane</keyword>
<feature type="transmembrane region" description="Helical" evidence="1">
    <location>
        <begin position="130"/>
        <end position="155"/>
    </location>
</feature>
<feature type="transmembrane region" description="Helical" evidence="1">
    <location>
        <begin position="98"/>
        <end position="118"/>
    </location>
</feature>
<organism evidence="3 4">
    <name type="scientific">Polymorphum gilvum (strain LMG 25793 / CGMCC 1.9160 / SL003B-26A1)</name>
    <dbReference type="NCBI Taxonomy" id="991905"/>
    <lineage>
        <taxon>Bacteria</taxon>
        <taxon>Pseudomonadati</taxon>
        <taxon>Pseudomonadota</taxon>
        <taxon>Alphaproteobacteria</taxon>
        <taxon>Rhodobacterales</taxon>
        <taxon>Paracoccaceae</taxon>
        <taxon>Polymorphum</taxon>
    </lineage>
</organism>
<accession>F2J5P6</accession>
<evidence type="ECO:0000313" key="4">
    <source>
        <dbReference type="Proteomes" id="UP000008130"/>
    </source>
</evidence>
<dbReference type="Proteomes" id="UP000008130">
    <property type="component" value="Chromosome"/>
</dbReference>